<dbReference type="RefSeq" id="WP_028247674.1">
    <property type="nucleotide sequence ID" value="NZ_FMWK01000017.1"/>
</dbReference>
<accession>A0A1G5S4B6</accession>
<sequence length="257" mass="28144">MKINLKNPLFIFGVGALLVAGSFLGATNAAGTPTREKVEFKTVQIGVELQEDISTDSEESNYVKVDGDGALALKSLDAVKDGSEIMEPGNQYPERVRVLNNSPTEGEAPEYVRVVVRKYWIDDSGNKDTRIDPSVIQLLATDDWGAVASPSGEEVIYYCKKPINKGESSQVIESVSFEKDIEKYLYLMKATQTTTRTDTEEGIIIESFRTYGGQKFVVEMKVDAVQAHGAEQAMLGAWGVNAKFEGDILKSIDGETL</sequence>
<reference evidence="2 3" key="1">
    <citation type="submission" date="2016-10" db="EMBL/GenBank/DDBJ databases">
        <authorList>
            <person name="de Groot N.N."/>
        </authorList>
    </citation>
    <scope>NUCLEOTIDE SEQUENCE [LARGE SCALE GENOMIC DNA]</scope>
    <source>
        <strain evidence="2 3">DSM 10317</strain>
    </source>
</reference>
<evidence type="ECO:0000313" key="3">
    <source>
        <dbReference type="Proteomes" id="UP000199428"/>
    </source>
</evidence>
<organism evidence="2 3">
    <name type="scientific">Pseudobutyrivibrio xylanivorans</name>
    <dbReference type="NCBI Taxonomy" id="185007"/>
    <lineage>
        <taxon>Bacteria</taxon>
        <taxon>Bacillati</taxon>
        <taxon>Bacillota</taxon>
        <taxon>Clostridia</taxon>
        <taxon>Lachnospirales</taxon>
        <taxon>Lachnospiraceae</taxon>
        <taxon>Pseudobutyrivibrio</taxon>
    </lineage>
</organism>
<evidence type="ECO:0000313" key="2">
    <source>
        <dbReference type="EMBL" id="SCZ80997.1"/>
    </source>
</evidence>
<protein>
    <submittedName>
        <fullName evidence="2">Uncharacterized protein</fullName>
    </submittedName>
</protein>
<proteinExistence type="predicted"/>
<dbReference type="Proteomes" id="UP000199428">
    <property type="component" value="Unassembled WGS sequence"/>
</dbReference>
<keyword evidence="1" id="KW-0732">Signal</keyword>
<dbReference type="AlphaFoldDB" id="A0A1G5S4B6"/>
<feature type="signal peptide" evidence="1">
    <location>
        <begin position="1"/>
        <end position="25"/>
    </location>
</feature>
<evidence type="ECO:0000256" key="1">
    <source>
        <dbReference type="SAM" id="SignalP"/>
    </source>
</evidence>
<feature type="chain" id="PRO_5039164550" evidence="1">
    <location>
        <begin position="26"/>
        <end position="257"/>
    </location>
</feature>
<dbReference type="EMBL" id="FMWK01000017">
    <property type="protein sequence ID" value="SCZ80997.1"/>
    <property type="molecule type" value="Genomic_DNA"/>
</dbReference>
<gene>
    <name evidence="2" type="ORF">SAMN02910350_02585</name>
</gene>
<name>A0A1G5S4B6_PSEXY</name>